<evidence type="ECO:0000313" key="1">
    <source>
        <dbReference type="EnsemblMetazoa" id="CJA17944.1"/>
    </source>
</evidence>
<sequence length="118" mass="13882">MPEQMLLNWPFFAFVCDEDDPVNSIPLLPYPTMDKIYWGLTPQCFNRSVLVTLGTRNDTVAVKMMKKTWPNLVTYGTNRLIKKNEDYDHFYKYEIGANRSGIETLFREHIHEKVTVSF</sequence>
<evidence type="ECO:0000313" key="2">
    <source>
        <dbReference type="Proteomes" id="UP000005237"/>
    </source>
</evidence>
<dbReference type="PANTHER" id="PTHR22989:SF8">
    <property type="entry name" value="DUF3485 DOMAIN-CONTAINING PROTEIN"/>
    <property type="match status" value="1"/>
</dbReference>
<protein>
    <recommendedName>
        <fullName evidence="3">Glycosyltransferase family 92 protein</fullName>
    </recommendedName>
</protein>
<accession>A0A8R1I359</accession>
<dbReference type="EnsemblMetazoa" id="CJA17944.1">
    <property type="protein sequence ID" value="CJA17944.1"/>
    <property type="gene ID" value="WBGene00137148"/>
</dbReference>
<reference evidence="2" key="1">
    <citation type="submission" date="2010-08" db="EMBL/GenBank/DDBJ databases">
        <authorList>
            <consortium name="Caenorhabditis japonica Sequencing Consortium"/>
            <person name="Wilson R.K."/>
        </authorList>
    </citation>
    <scope>NUCLEOTIDE SEQUENCE [LARGE SCALE GENOMIC DNA]</scope>
    <source>
        <strain evidence="2">DF5081</strain>
    </source>
</reference>
<organism evidence="1 2">
    <name type="scientific">Caenorhabditis japonica</name>
    <dbReference type="NCBI Taxonomy" id="281687"/>
    <lineage>
        <taxon>Eukaryota</taxon>
        <taxon>Metazoa</taxon>
        <taxon>Ecdysozoa</taxon>
        <taxon>Nematoda</taxon>
        <taxon>Chromadorea</taxon>
        <taxon>Rhabditida</taxon>
        <taxon>Rhabditina</taxon>
        <taxon>Rhabditomorpha</taxon>
        <taxon>Rhabditoidea</taxon>
        <taxon>Rhabditidae</taxon>
        <taxon>Peloderinae</taxon>
        <taxon>Caenorhabditis</taxon>
    </lineage>
</organism>
<reference evidence="1" key="2">
    <citation type="submission" date="2022-06" db="UniProtKB">
        <authorList>
            <consortium name="EnsemblMetazoa"/>
        </authorList>
    </citation>
    <scope>IDENTIFICATION</scope>
    <source>
        <strain evidence="1">DF5081</strain>
    </source>
</reference>
<evidence type="ECO:0008006" key="3">
    <source>
        <dbReference type="Google" id="ProtNLM"/>
    </source>
</evidence>
<dbReference type="AlphaFoldDB" id="A0A8R1I359"/>
<dbReference type="PANTHER" id="PTHR22989">
    <property type="entry name" value="UNCHARACTERIZED DUF13 C.ELEGANS"/>
    <property type="match status" value="1"/>
</dbReference>
<keyword evidence="2" id="KW-1185">Reference proteome</keyword>
<name>A0A8R1I359_CAEJA</name>
<dbReference type="Proteomes" id="UP000005237">
    <property type="component" value="Unassembled WGS sequence"/>
</dbReference>
<proteinExistence type="predicted"/>